<proteinExistence type="predicted"/>
<dbReference type="STRING" id="685588.A0A067SKV7"/>
<evidence type="ECO:0000313" key="2">
    <source>
        <dbReference type="EMBL" id="KDR71516.1"/>
    </source>
</evidence>
<sequence length="381" mass="43390">MASSNTQDVVDPPRHSPVLYPEEEHNSEQHPHVPKTHTSPGVIQLFKSLTLKAKLKMCKDIEDQNDERHKKSILHTTDPQSHPDPGSETASMFTIDDEDLRRLKHPYFPQIMFDTEHCGMIPLPLFLNSSLLYITVNAASVPTFKANPKPDEKKGSSVIDCKKLLAHLNLAELEIDKVQWAEASYNCFRFHCERDIINSGGAYSAWWDHHFNFFNLQMDKNEYYDAWKTIELELRQEFYARPCTYDANHYVRKYDIVKCIYDLKRQMQSTLPTSTTSLLSSQVDSSKSSPLPCCVLCGVRGHTLDLHSSDSTTKFPDDNLTWAKYSNRILQTPDGKIICIGWNVGSGAPCNHGGKRVHLCSFCGGDHHAFSWTCRTKPDDI</sequence>
<protein>
    <submittedName>
        <fullName evidence="2">Uncharacterized protein</fullName>
    </submittedName>
</protein>
<feature type="region of interest" description="Disordered" evidence="1">
    <location>
        <begin position="66"/>
        <end position="91"/>
    </location>
</feature>
<keyword evidence="3" id="KW-1185">Reference proteome</keyword>
<accession>A0A067SKV7</accession>
<dbReference type="OrthoDB" id="3018573at2759"/>
<feature type="region of interest" description="Disordered" evidence="1">
    <location>
        <begin position="1"/>
        <end position="39"/>
    </location>
</feature>
<reference evidence="3" key="1">
    <citation type="journal article" date="2014" name="Proc. Natl. Acad. Sci. U.S.A.">
        <title>Extensive sampling of basidiomycete genomes demonstrates inadequacy of the white-rot/brown-rot paradigm for wood decay fungi.</title>
        <authorList>
            <person name="Riley R."/>
            <person name="Salamov A.A."/>
            <person name="Brown D.W."/>
            <person name="Nagy L.G."/>
            <person name="Floudas D."/>
            <person name="Held B.W."/>
            <person name="Levasseur A."/>
            <person name="Lombard V."/>
            <person name="Morin E."/>
            <person name="Otillar R."/>
            <person name="Lindquist E.A."/>
            <person name="Sun H."/>
            <person name="LaButti K.M."/>
            <person name="Schmutz J."/>
            <person name="Jabbour D."/>
            <person name="Luo H."/>
            <person name="Baker S.E."/>
            <person name="Pisabarro A.G."/>
            <person name="Walton J.D."/>
            <person name="Blanchette R.A."/>
            <person name="Henrissat B."/>
            <person name="Martin F."/>
            <person name="Cullen D."/>
            <person name="Hibbett D.S."/>
            <person name="Grigoriev I.V."/>
        </authorList>
    </citation>
    <scope>NUCLEOTIDE SEQUENCE [LARGE SCALE GENOMIC DNA]</scope>
    <source>
        <strain evidence="3">CBS 339.88</strain>
    </source>
</reference>
<evidence type="ECO:0000313" key="3">
    <source>
        <dbReference type="Proteomes" id="UP000027222"/>
    </source>
</evidence>
<dbReference type="EMBL" id="KL142392">
    <property type="protein sequence ID" value="KDR71516.1"/>
    <property type="molecule type" value="Genomic_DNA"/>
</dbReference>
<feature type="compositionally biased region" description="Basic and acidic residues" evidence="1">
    <location>
        <begin position="22"/>
        <end position="31"/>
    </location>
</feature>
<dbReference type="HOGENOM" id="CLU_041450_1_1_1"/>
<dbReference type="AlphaFoldDB" id="A0A067SKV7"/>
<organism evidence="2 3">
    <name type="scientific">Galerina marginata (strain CBS 339.88)</name>
    <dbReference type="NCBI Taxonomy" id="685588"/>
    <lineage>
        <taxon>Eukaryota</taxon>
        <taxon>Fungi</taxon>
        <taxon>Dikarya</taxon>
        <taxon>Basidiomycota</taxon>
        <taxon>Agaricomycotina</taxon>
        <taxon>Agaricomycetes</taxon>
        <taxon>Agaricomycetidae</taxon>
        <taxon>Agaricales</taxon>
        <taxon>Agaricineae</taxon>
        <taxon>Strophariaceae</taxon>
        <taxon>Galerina</taxon>
    </lineage>
</organism>
<name>A0A067SKV7_GALM3</name>
<gene>
    <name evidence="2" type="ORF">GALMADRAFT_126978</name>
</gene>
<dbReference type="Proteomes" id="UP000027222">
    <property type="component" value="Unassembled WGS sequence"/>
</dbReference>
<evidence type="ECO:0000256" key="1">
    <source>
        <dbReference type="SAM" id="MobiDB-lite"/>
    </source>
</evidence>